<dbReference type="NCBIfam" id="TIGR01280">
    <property type="entry name" value="xseB"/>
    <property type="match status" value="1"/>
</dbReference>
<evidence type="ECO:0000256" key="2">
    <source>
        <dbReference type="ARBA" id="ARBA00022490"/>
    </source>
</evidence>
<reference evidence="8 9" key="1">
    <citation type="submission" date="2021-03" db="EMBL/GenBank/DDBJ databases">
        <title>Complete genome of Streptomyces formicae strain 1H-GS9 (DSM 100524).</title>
        <authorList>
            <person name="Atanasov K.E."/>
            <person name="Altabella T."/>
            <person name="Ferrer A."/>
        </authorList>
    </citation>
    <scope>NUCLEOTIDE SEQUENCE [LARGE SCALE GENOMIC DNA]</scope>
    <source>
        <strain evidence="8 9">1H-GS9</strain>
    </source>
</reference>
<dbReference type="GO" id="GO:0008855">
    <property type="term" value="F:exodeoxyribonuclease VII activity"/>
    <property type="evidence" value="ECO:0007669"/>
    <property type="project" value="UniProtKB-EC"/>
</dbReference>
<dbReference type="EMBL" id="CP071872">
    <property type="protein sequence ID" value="UNM11070.1"/>
    <property type="molecule type" value="Genomic_DNA"/>
</dbReference>
<proteinExistence type="inferred from homology"/>
<name>A0ABY3WHC3_9ACTN</name>
<evidence type="ECO:0000256" key="4">
    <source>
        <dbReference type="ARBA" id="ARBA00022801"/>
    </source>
</evidence>
<evidence type="ECO:0000256" key="3">
    <source>
        <dbReference type="ARBA" id="ARBA00022722"/>
    </source>
</evidence>
<feature type="region of interest" description="Disordered" evidence="7">
    <location>
        <begin position="81"/>
        <end position="103"/>
    </location>
</feature>
<protein>
    <recommendedName>
        <fullName evidence="6">Exodeoxyribonuclease 7 small subunit</fullName>
        <ecNumber evidence="6">3.1.11.6</ecNumber>
    </recommendedName>
    <alternativeName>
        <fullName evidence="6">Exodeoxyribonuclease VII small subunit</fullName>
        <shortName evidence="6">Exonuclease VII small subunit</shortName>
    </alternativeName>
</protein>
<comment type="catalytic activity">
    <reaction evidence="6">
        <text>Exonucleolytic cleavage in either 5'- to 3'- or 3'- to 5'-direction to yield nucleoside 5'-phosphates.</text>
        <dbReference type="EC" id="3.1.11.6"/>
    </reaction>
</comment>
<evidence type="ECO:0000256" key="1">
    <source>
        <dbReference type="ARBA" id="ARBA00009998"/>
    </source>
</evidence>
<dbReference type="Proteomes" id="UP000828924">
    <property type="component" value="Chromosome"/>
</dbReference>
<keyword evidence="2 6" id="KW-0963">Cytoplasm</keyword>
<dbReference type="EC" id="3.1.11.6" evidence="6"/>
<dbReference type="SUPFAM" id="SSF116842">
    <property type="entry name" value="XseB-like"/>
    <property type="match status" value="1"/>
</dbReference>
<organism evidence="8 9">
    <name type="scientific">Streptomyces formicae</name>
    <dbReference type="NCBI Taxonomy" id="1616117"/>
    <lineage>
        <taxon>Bacteria</taxon>
        <taxon>Bacillati</taxon>
        <taxon>Actinomycetota</taxon>
        <taxon>Actinomycetes</taxon>
        <taxon>Kitasatosporales</taxon>
        <taxon>Streptomycetaceae</taxon>
        <taxon>Streptomyces</taxon>
    </lineage>
</organism>
<dbReference type="InterPro" id="IPR037004">
    <property type="entry name" value="Exonuc_VII_ssu_sf"/>
</dbReference>
<dbReference type="HAMAP" id="MF_00337">
    <property type="entry name" value="Exonuc_7_S"/>
    <property type="match status" value="1"/>
</dbReference>
<evidence type="ECO:0000313" key="8">
    <source>
        <dbReference type="EMBL" id="UNM11070.1"/>
    </source>
</evidence>
<evidence type="ECO:0000256" key="5">
    <source>
        <dbReference type="ARBA" id="ARBA00022839"/>
    </source>
</evidence>
<dbReference type="InterPro" id="IPR003761">
    <property type="entry name" value="Exonuc_VII_S"/>
</dbReference>
<comment type="subcellular location">
    <subcellularLocation>
        <location evidence="6">Cytoplasm</location>
    </subcellularLocation>
</comment>
<keyword evidence="5 6" id="KW-0269">Exonuclease</keyword>
<keyword evidence="4 6" id="KW-0378">Hydrolase</keyword>
<comment type="similarity">
    <text evidence="1 6">Belongs to the XseB family.</text>
</comment>
<dbReference type="PANTHER" id="PTHR34137:SF1">
    <property type="entry name" value="EXODEOXYRIBONUCLEASE 7 SMALL SUBUNIT"/>
    <property type="match status" value="1"/>
</dbReference>
<accession>A0ABY3WHC3</accession>
<evidence type="ECO:0000313" key="9">
    <source>
        <dbReference type="Proteomes" id="UP000828924"/>
    </source>
</evidence>
<feature type="compositionally biased region" description="Gly residues" evidence="7">
    <location>
        <begin position="86"/>
        <end position="95"/>
    </location>
</feature>
<comment type="function">
    <text evidence="6">Bidirectionally degrades single-stranded DNA into large acid-insoluble oligonucleotides, which are then degraded further into small acid-soluble oligonucleotides.</text>
</comment>
<sequence length="103" mass="10577">MTAKTDETSANAIGATGAAGAIGYEQARDELIEVVRRLEAGGTTLEESLALWERGEELAKVCRRWLDGARARLDAALAERDAGEAAGRGGAGGGDELGDDSAS</sequence>
<keyword evidence="3 6" id="KW-0540">Nuclease</keyword>
<dbReference type="NCBIfam" id="NF002139">
    <property type="entry name" value="PRK00977.1-3"/>
    <property type="match status" value="1"/>
</dbReference>
<comment type="subunit">
    <text evidence="6">Heterooligomer composed of large and small subunits.</text>
</comment>
<keyword evidence="9" id="KW-1185">Reference proteome</keyword>
<evidence type="ECO:0000256" key="6">
    <source>
        <dbReference type="HAMAP-Rule" id="MF_00337"/>
    </source>
</evidence>
<dbReference type="Pfam" id="PF02609">
    <property type="entry name" value="Exonuc_VII_S"/>
    <property type="match status" value="1"/>
</dbReference>
<gene>
    <name evidence="6" type="primary">xseB</name>
    <name evidence="8" type="ORF">J4032_05675</name>
</gene>
<dbReference type="Gene3D" id="1.10.287.1040">
    <property type="entry name" value="Exonuclease VII, small subunit"/>
    <property type="match status" value="1"/>
</dbReference>
<evidence type="ECO:0000256" key="7">
    <source>
        <dbReference type="SAM" id="MobiDB-lite"/>
    </source>
</evidence>
<dbReference type="RefSeq" id="WP_242329619.1">
    <property type="nucleotide sequence ID" value="NZ_CP071872.1"/>
</dbReference>
<dbReference type="PANTHER" id="PTHR34137">
    <property type="entry name" value="EXODEOXYRIBONUCLEASE 7 SMALL SUBUNIT"/>
    <property type="match status" value="1"/>
</dbReference>